<keyword evidence="1" id="KW-0812">Transmembrane</keyword>
<dbReference type="Proteomes" id="UP001058184">
    <property type="component" value="Chromosome"/>
</dbReference>
<dbReference type="InterPro" id="IPR059113">
    <property type="entry name" value="Znf_ribbon"/>
</dbReference>
<gene>
    <name evidence="3" type="ORF">K3722_12135</name>
</gene>
<evidence type="ECO:0000256" key="1">
    <source>
        <dbReference type="SAM" id="Phobius"/>
    </source>
</evidence>
<evidence type="ECO:0000313" key="4">
    <source>
        <dbReference type="Proteomes" id="UP001058184"/>
    </source>
</evidence>
<evidence type="ECO:0000313" key="3">
    <source>
        <dbReference type="EMBL" id="UWQ57274.1"/>
    </source>
</evidence>
<sequence length="77" mass="8377">MKMETACRSISEMNCPYCDTDLSPTASVCPQCGHDLLSESDEVGRSLSPLSTPPPPVSHSLWLVVGLIGIVMIFFMF</sequence>
<accession>A0ABY5WSH0</accession>
<evidence type="ECO:0000259" key="2">
    <source>
        <dbReference type="Pfam" id="PF13248"/>
    </source>
</evidence>
<keyword evidence="4" id="KW-1185">Reference proteome</keyword>
<feature type="transmembrane region" description="Helical" evidence="1">
    <location>
        <begin position="57"/>
        <end position="76"/>
    </location>
</feature>
<organism evidence="3 4">
    <name type="scientific">Leisingera caerulea</name>
    <name type="common">Phaeobacter caeruleus</name>
    <dbReference type="NCBI Taxonomy" id="506591"/>
    <lineage>
        <taxon>Bacteria</taxon>
        <taxon>Pseudomonadati</taxon>
        <taxon>Pseudomonadota</taxon>
        <taxon>Alphaproteobacteria</taxon>
        <taxon>Rhodobacterales</taxon>
        <taxon>Roseobacteraceae</taxon>
        <taxon>Leisingera</taxon>
    </lineage>
</organism>
<feature type="domain" description="Putative zinc-ribbon" evidence="2">
    <location>
        <begin position="12"/>
        <end position="36"/>
    </location>
</feature>
<protein>
    <recommendedName>
        <fullName evidence="2">Putative zinc-ribbon domain-containing protein</fullName>
    </recommendedName>
</protein>
<proteinExistence type="predicted"/>
<dbReference type="Pfam" id="PF13248">
    <property type="entry name" value="Zn_ribbon_3"/>
    <property type="match status" value="1"/>
</dbReference>
<keyword evidence="1" id="KW-0472">Membrane</keyword>
<reference evidence="3" key="1">
    <citation type="submission" date="2021-08" db="EMBL/GenBank/DDBJ databases">
        <authorList>
            <person name="Nwanade C."/>
            <person name="Wang M."/>
            <person name="Masoudi A."/>
            <person name="Yu Z."/>
            <person name="Liu J."/>
        </authorList>
    </citation>
    <scope>NUCLEOTIDE SEQUENCE</scope>
    <source>
        <strain evidence="3">S141</strain>
    </source>
</reference>
<keyword evidence="1" id="KW-1133">Transmembrane helix</keyword>
<name>A0ABY5WSH0_LEICA</name>
<dbReference type="EMBL" id="CP081078">
    <property type="protein sequence ID" value="UWQ57274.1"/>
    <property type="molecule type" value="Genomic_DNA"/>
</dbReference>